<dbReference type="Pfam" id="PF12146">
    <property type="entry name" value="Hydrolase_4"/>
    <property type="match status" value="1"/>
</dbReference>
<evidence type="ECO:0000313" key="4">
    <source>
        <dbReference type="Proteomes" id="UP000546007"/>
    </source>
</evidence>
<feature type="signal peptide" evidence="1">
    <location>
        <begin position="1"/>
        <end position="19"/>
    </location>
</feature>
<name>A0A7W6HXZ6_9BACT</name>
<dbReference type="InterPro" id="IPR053145">
    <property type="entry name" value="AB_hydrolase_Est10"/>
</dbReference>
<dbReference type="PANTHER" id="PTHR43265">
    <property type="entry name" value="ESTERASE ESTD"/>
    <property type="match status" value="1"/>
</dbReference>
<dbReference type="SUPFAM" id="SSF53474">
    <property type="entry name" value="alpha/beta-Hydrolases"/>
    <property type="match status" value="1"/>
</dbReference>
<dbReference type="GeneID" id="93100092"/>
<accession>A0A7W6HXZ6</accession>
<organism evidence="3 4">
    <name type="scientific">Butyricimonas faecihominis</name>
    <dbReference type="NCBI Taxonomy" id="1472416"/>
    <lineage>
        <taxon>Bacteria</taxon>
        <taxon>Pseudomonadati</taxon>
        <taxon>Bacteroidota</taxon>
        <taxon>Bacteroidia</taxon>
        <taxon>Bacteroidales</taxon>
        <taxon>Odoribacteraceae</taxon>
        <taxon>Butyricimonas</taxon>
    </lineage>
</organism>
<gene>
    <name evidence="3" type="ORF">GGR14_002901</name>
</gene>
<reference evidence="3 4" key="1">
    <citation type="submission" date="2020-08" db="EMBL/GenBank/DDBJ databases">
        <title>Genomic Encyclopedia of Type Strains, Phase IV (KMG-IV): sequencing the most valuable type-strain genomes for metagenomic binning, comparative biology and taxonomic classification.</title>
        <authorList>
            <person name="Goeker M."/>
        </authorList>
    </citation>
    <scope>NUCLEOTIDE SEQUENCE [LARGE SCALE GENOMIC DNA]</scope>
    <source>
        <strain evidence="3 4">DSM 105721</strain>
    </source>
</reference>
<dbReference type="InterPro" id="IPR022742">
    <property type="entry name" value="Hydrolase_4"/>
</dbReference>
<keyword evidence="1" id="KW-0732">Signal</keyword>
<evidence type="ECO:0000259" key="2">
    <source>
        <dbReference type="Pfam" id="PF12146"/>
    </source>
</evidence>
<dbReference type="OrthoDB" id="9809549at2"/>
<keyword evidence="4" id="KW-1185">Reference proteome</keyword>
<protein>
    <recommendedName>
        <fullName evidence="2">Serine aminopeptidase S33 domain-containing protein</fullName>
    </recommendedName>
</protein>
<sequence length="459" mass="50122">MKRVFVSVFFVLVAMIMNAQDIAGHWGGTLNIQGVKLRLVFHVSRSGDSWTTKMDSPDQGAKGIPTGKTEYADSVLTITAPALGMKFSGKWQGADRIQGTFMQSGLTLPLELTRVDGEVALSRPQEPKPPYPYRVEEVTFENTKAGLTLAGTLTLPEKGDHYPVVVLISGSGPQNRDEEMLGHKPFLVLADYLTRQGIGVLRFDDRGVGQSTGNFETATTLDFADDVEAAVRFLKNDRNVRNIGLIGHSEGGMVAPLVASRSGDVSFIVLLAGPGLRGDHILLEQQKEMGRVTGATAGELDYLAAVNRRCFDIVLSSASSREAEPLLKAYMDSLAQTGKLPVNMKDERGAELWRRQVLSPWMYFFVKYDPVPVLRDVKCPVLALNGSRDLQVLPENLGIIKKGLEAGRNRSVTVKELPGLNHLFQTCESGSPALYGTIEETFSPVALKEIGDWIKGKGF</sequence>
<comment type="caution">
    <text evidence="3">The sequence shown here is derived from an EMBL/GenBank/DDBJ whole genome shotgun (WGS) entry which is preliminary data.</text>
</comment>
<dbReference type="InterPro" id="IPR029058">
    <property type="entry name" value="AB_hydrolase_fold"/>
</dbReference>
<dbReference type="PANTHER" id="PTHR43265:SF1">
    <property type="entry name" value="ESTERASE ESTD"/>
    <property type="match status" value="1"/>
</dbReference>
<dbReference type="RefSeq" id="WP_124316520.1">
    <property type="nucleotide sequence ID" value="NZ_AP028155.1"/>
</dbReference>
<dbReference type="Proteomes" id="UP000546007">
    <property type="component" value="Unassembled WGS sequence"/>
</dbReference>
<feature type="domain" description="Serine aminopeptidase S33" evidence="2">
    <location>
        <begin position="189"/>
        <end position="341"/>
    </location>
</feature>
<evidence type="ECO:0000256" key="1">
    <source>
        <dbReference type="SAM" id="SignalP"/>
    </source>
</evidence>
<dbReference type="GO" id="GO:0052689">
    <property type="term" value="F:carboxylic ester hydrolase activity"/>
    <property type="evidence" value="ECO:0007669"/>
    <property type="project" value="TreeGrafter"/>
</dbReference>
<proteinExistence type="predicted"/>
<dbReference type="AlphaFoldDB" id="A0A7W6HXZ6"/>
<feature type="chain" id="PRO_5031080333" description="Serine aminopeptidase S33 domain-containing protein" evidence="1">
    <location>
        <begin position="20"/>
        <end position="459"/>
    </location>
</feature>
<dbReference type="Gene3D" id="3.40.50.1820">
    <property type="entry name" value="alpha/beta hydrolase"/>
    <property type="match status" value="1"/>
</dbReference>
<evidence type="ECO:0000313" key="3">
    <source>
        <dbReference type="EMBL" id="MBB4027091.1"/>
    </source>
</evidence>
<dbReference type="EMBL" id="JACIES010000008">
    <property type="protein sequence ID" value="MBB4027091.1"/>
    <property type="molecule type" value="Genomic_DNA"/>
</dbReference>